<comment type="caution">
    <text evidence="2">The sequence shown here is derived from an EMBL/GenBank/DDBJ whole genome shotgun (WGS) entry which is preliminary data.</text>
</comment>
<dbReference type="InterPro" id="IPR036390">
    <property type="entry name" value="WH_DNA-bd_sf"/>
</dbReference>
<evidence type="ECO:0000313" key="3">
    <source>
        <dbReference type="Proteomes" id="UP000011626"/>
    </source>
</evidence>
<feature type="compositionally biased region" description="Polar residues" evidence="1">
    <location>
        <begin position="62"/>
        <end position="72"/>
    </location>
</feature>
<feature type="region of interest" description="Disordered" evidence="1">
    <location>
        <begin position="61"/>
        <end position="81"/>
    </location>
</feature>
<organism evidence="2 3">
    <name type="scientific">Halosimplex carlsbadense 2-9-1</name>
    <dbReference type="NCBI Taxonomy" id="797114"/>
    <lineage>
        <taxon>Archaea</taxon>
        <taxon>Methanobacteriati</taxon>
        <taxon>Methanobacteriota</taxon>
        <taxon>Stenosarchaea group</taxon>
        <taxon>Halobacteria</taxon>
        <taxon>Halobacteriales</taxon>
        <taxon>Haloarculaceae</taxon>
        <taxon>Halosimplex</taxon>
    </lineage>
</organism>
<dbReference type="eggNOG" id="arCOG08095">
    <property type="taxonomic scope" value="Archaea"/>
</dbReference>
<evidence type="ECO:0000256" key="1">
    <source>
        <dbReference type="SAM" id="MobiDB-lite"/>
    </source>
</evidence>
<dbReference type="Proteomes" id="UP000011626">
    <property type="component" value="Unassembled WGS sequence"/>
</dbReference>
<reference evidence="2 3" key="1">
    <citation type="journal article" date="2014" name="PLoS Genet.">
        <title>Phylogenetically driven sequencing of extremely halophilic archaea reveals strategies for static and dynamic osmo-response.</title>
        <authorList>
            <person name="Becker E.A."/>
            <person name="Seitzer P.M."/>
            <person name="Tritt A."/>
            <person name="Larsen D."/>
            <person name="Krusor M."/>
            <person name="Yao A.I."/>
            <person name="Wu D."/>
            <person name="Madern D."/>
            <person name="Eisen J.A."/>
            <person name="Darling A.E."/>
            <person name="Facciotti M.T."/>
        </authorList>
    </citation>
    <scope>NUCLEOTIDE SEQUENCE [LARGE SCALE GENOMIC DNA]</scope>
    <source>
        <strain evidence="2 3">2-9-1</strain>
    </source>
</reference>
<dbReference type="EMBL" id="AOIU01000043">
    <property type="protein sequence ID" value="ELZ21065.1"/>
    <property type="molecule type" value="Genomic_DNA"/>
</dbReference>
<dbReference type="OrthoDB" id="174131at2157"/>
<dbReference type="InterPro" id="IPR036388">
    <property type="entry name" value="WH-like_DNA-bd_sf"/>
</dbReference>
<proteinExistence type="predicted"/>
<sequence length="81" mass="9104">MGNPERDNETGKFTVKYPREDFLEAIRKNGGMAGTSDIAESIGVIRETAYKKLKRMEEDGEVNSQRVGNSLVWTIEGHSEE</sequence>
<dbReference type="RefSeq" id="WP_006885453.1">
    <property type="nucleotide sequence ID" value="NZ_AOIU01000043.1"/>
</dbReference>
<keyword evidence="3" id="KW-1185">Reference proteome</keyword>
<evidence type="ECO:0000313" key="2">
    <source>
        <dbReference type="EMBL" id="ELZ21065.1"/>
    </source>
</evidence>
<gene>
    <name evidence="2" type="ORF">C475_18943</name>
</gene>
<dbReference type="Gene3D" id="1.10.10.10">
    <property type="entry name" value="Winged helix-like DNA-binding domain superfamily/Winged helix DNA-binding domain"/>
    <property type="match status" value="1"/>
</dbReference>
<accession>M0CCV8</accession>
<protein>
    <submittedName>
        <fullName evidence="2">Hth domain-containing protein</fullName>
    </submittedName>
</protein>
<dbReference type="AlphaFoldDB" id="M0CCV8"/>
<name>M0CCV8_9EURY</name>
<dbReference type="SUPFAM" id="SSF46785">
    <property type="entry name" value="Winged helix' DNA-binding domain"/>
    <property type="match status" value="1"/>
</dbReference>